<dbReference type="EMBL" id="AOMF01000182">
    <property type="protein sequence ID" value="EMA48882.1"/>
    <property type="molecule type" value="Genomic_DNA"/>
</dbReference>
<proteinExistence type="predicted"/>
<dbReference type="Proteomes" id="UP000011680">
    <property type="component" value="Unassembled WGS sequence"/>
</dbReference>
<evidence type="ECO:0000313" key="3">
    <source>
        <dbReference type="Proteomes" id="UP000011680"/>
    </source>
</evidence>
<evidence type="ECO:0000256" key="1">
    <source>
        <dbReference type="SAM" id="Phobius"/>
    </source>
</evidence>
<gene>
    <name evidence="2" type="ORF">C451_19768</name>
</gene>
<dbReference type="AlphaFoldDB" id="M0MT14"/>
<accession>M0MT14</accession>
<keyword evidence="3" id="KW-1185">Reference proteome</keyword>
<reference evidence="2 3" key="1">
    <citation type="journal article" date="2014" name="PLoS Genet.">
        <title>Phylogenetically driven sequencing of extremely halophilic archaea reveals strategies for static and dynamic osmo-response.</title>
        <authorList>
            <person name="Becker E.A."/>
            <person name="Seitzer P.M."/>
            <person name="Tritt A."/>
            <person name="Larsen D."/>
            <person name="Krusor M."/>
            <person name="Yao A.I."/>
            <person name="Wu D."/>
            <person name="Madern D."/>
            <person name="Eisen J.A."/>
            <person name="Darling A.E."/>
            <person name="Facciotti M.T."/>
        </authorList>
    </citation>
    <scope>NUCLEOTIDE SEQUENCE [LARGE SCALE GENOMIC DNA]</scope>
    <source>
        <strain evidence="2 3">JCM 13552</strain>
    </source>
</reference>
<keyword evidence="1" id="KW-0472">Membrane</keyword>
<sequence>MGGPLGTAVDFILVDDEATFSTGPFTVLGIVFESTTTLRARIVVAFAIGFGFGAVFTTTLRGSGSLLTSVGLVALDRLVNSVGLIRNHENHEKGGQSTRSASWW</sequence>
<organism evidence="2 3">
    <name type="scientific">Halococcus thailandensis JCM 13552</name>
    <dbReference type="NCBI Taxonomy" id="1227457"/>
    <lineage>
        <taxon>Archaea</taxon>
        <taxon>Methanobacteriati</taxon>
        <taxon>Methanobacteriota</taxon>
        <taxon>Stenosarchaea group</taxon>
        <taxon>Halobacteria</taxon>
        <taxon>Halobacteriales</taxon>
        <taxon>Halococcaceae</taxon>
        <taxon>Halococcus</taxon>
    </lineage>
</organism>
<comment type="caution">
    <text evidence="2">The sequence shown here is derived from an EMBL/GenBank/DDBJ whole genome shotgun (WGS) entry which is preliminary data.</text>
</comment>
<keyword evidence="1" id="KW-0812">Transmembrane</keyword>
<keyword evidence="1" id="KW-1133">Transmembrane helix</keyword>
<feature type="transmembrane region" description="Helical" evidence="1">
    <location>
        <begin position="42"/>
        <end position="60"/>
    </location>
</feature>
<evidence type="ECO:0000313" key="2">
    <source>
        <dbReference type="EMBL" id="EMA48882.1"/>
    </source>
</evidence>
<name>M0MT14_9EURY</name>
<protein>
    <submittedName>
        <fullName evidence="2">Uncharacterized protein</fullName>
    </submittedName>
</protein>